<dbReference type="Proteomes" id="UP000192610">
    <property type="component" value="Unassembled WGS sequence"/>
</dbReference>
<feature type="signal peptide" evidence="1">
    <location>
        <begin position="1"/>
        <end position="27"/>
    </location>
</feature>
<evidence type="ECO:0000313" key="2">
    <source>
        <dbReference type="EMBL" id="OQP48955.1"/>
    </source>
</evidence>
<protein>
    <recommendedName>
        <fullName evidence="4">DUF5689 domain-containing protein</fullName>
    </recommendedName>
</protein>
<sequence>MTNNINTHLSMQKKLLTALGLAMVLFAACKKDAEVNLTPDQPVLGSYINDGDTLNTNGRAIKGTLKADGTYYLYSNYGDAVINAGDTLLIQVG</sequence>
<keyword evidence="1" id="KW-0732">Signal</keyword>
<proteinExistence type="predicted"/>
<evidence type="ECO:0000313" key="3">
    <source>
        <dbReference type="Proteomes" id="UP000192610"/>
    </source>
</evidence>
<organism evidence="2 3">
    <name type="scientific">Niastella yeongjuensis</name>
    <dbReference type="NCBI Taxonomy" id="354355"/>
    <lineage>
        <taxon>Bacteria</taxon>
        <taxon>Pseudomonadati</taxon>
        <taxon>Bacteroidota</taxon>
        <taxon>Chitinophagia</taxon>
        <taxon>Chitinophagales</taxon>
        <taxon>Chitinophagaceae</taxon>
        <taxon>Niastella</taxon>
    </lineage>
</organism>
<reference evidence="3" key="1">
    <citation type="submission" date="2016-04" db="EMBL/GenBank/DDBJ databases">
        <authorList>
            <person name="Chen L."/>
            <person name="Zhuang W."/>
            <person name="Wang G."/>
        </authorList>
    </citation>
    <scope>NUCLEOTIDE SEQUENCE [LARGE SCALE GENOMIC DNA]</scope>
    <source>
        <strain evidence="3">17621</strain>
    </source>
</reference>
<feature type="chain" id="PRO_5012235454" description="DUF5689 domain-containing protein" evidence="1">
    <location>
        <begin position="28"/>
        <end position="93"/>
    </location>
</feature>
<keyword evidence="3" id="KW-1185">Reference proteome</keyword>
<dbReference type="STRING" id="354355.SAMN05660816_04328"/>
<evidence type="ECO:0000256" key="1">
    <source>
        <dbReference type="SAM" id="SignalP"/>
    </source>
</evidence>
<dbReference type="AlphaFoldDB" id="A0A1V9ESX3"/>
<evidence type="ECO:0008006" key="4">
    <source>
        <dbReference type="Google" id="ProtNLM"/>
    </source>
</evidence>
<name>A0A1V9ESX3_9BACT</name>
<gene>
    <name evidence="2" type="ORF">A4H97_29155</name>
</gene>
<accession>A0A1V9ESX3</accession>
<dbReference type="EMBL" id="LVXG01000016">
    <property type="protein sequence ID" value="OQP48955.1"/>
    <property type="molecule type" value="Genomic_DNA"/>
</dbReference>
<comment type="caution">
    <text evidence="2">The sequence shown here is derived from an EMBL/GenBank/DDBJ whole genome shotgun (WGS) entry which is preliminary data.</text>
</comment>